<dbReference type="Gene3D" id="3.30.70.360">
    <property type="match status" value="1"/>
</dbReference>
<gene>
    <name evidence="3" type="ORF">PPERSA_12908</name>
</gene>
<accession>A0A0V0R1Q3</accession>
<dbReference type="PANTHER" id="PTHR11014">
    <property type="entry name" value="PEPTIDASE M20 FAMILY MEMBER"/>
    <property type="match status" value="1"/>
</dbReference>
<evidence type="ECO:0000313" key="3">
    <source>
        <dbReference type="EMBL" id="KRX08427.1"/>
    </source>
</evidence>
<dbReference type="SUPFAM" id="SSF53187">
    <property type="entry name" value="Zn-dependent exopeptidases"/>
    <property type="match status" value="1"/>
</dbReference>
<evidence type="ECO:0000313" key="4">
    <source>
        <dbReference type="Proteomes" id="UP000054937"/>
    </source>
</evidence>
<dbReference type="NCBIfam" id="TIGR01891">
    <property type="entry name" value="amidohydrolases"/>
    <property type="match status" value="1"/>
</dbReference>
<dbReference type="SUPFAM" id="SSF55031">
    <property type="entry name" value="Bacterial exopeptidase dimerisation domain"/>
    <property type="match status" value="1"/>
</dbReference>
<comment type="cofactor">
    <cofactor evidence="1">
        <name>Mn(2+)</name>
        <dbReference type="ChEBI" id="CHEBI:29035"/>
    </cofactor>
    <text evidence="1">The Mn(2+) ion enhances activity.</text>
</comment>
<feature type="binding site" evidence="1">
    <location>
        <position position="118"/>
    </location>
    <ligand>
        <name>Mn(2+)</name>
        <dbReference type="ChEBI" id="CHEBI:29035"/>
        <label>2</label>
    </ligand>
</feature>
<evidence type="ECO:0000256" key="1">
    <source>
        <dbReference type="PIRSR" id="PIRSR005962-1"/>
    </source>
</evidence>
<dbReference type="PIRSF" id="PIRSF005962">
    <property type="entry name" value="Pept_M20D_amidohydro"/>
    <property type="match status" value="1"/>
</dbReference>
<proteinExistence type="predicted"/>
<dbReference type="Pfam" id="PF07687">
    <property type="entry name" value="M20_dimer"/>
    <property type="match status" value="1"/>
</dbReference>
<dbReference type="PANTHER" id="PTHR11014:SF63">
    <property type="entry name" value="METALLOPEPTIDASE, PUTATIVE (AFU_ORTHOLOGUE AFUA_6G09600)-RELATED"/>
    <property type="match status" value="1"/>
</dbReference>
<protein>
    <submittedName>
        <fullName evidence="3">Peptidase M20, dimerization domain</fullName>
    </submittedName>
</protein>
<dbReference type="CDD" id="cd03886">
    <property type="entry name" value="M20_Acy1"/>
    <property type="match status" value="1"/>
</dbReference>
<dbReference type="AlphaFoldDB" id="A0A0V0R1Q3"/>
<dbReference type="OMA" id="VCAQIVI"/>
<keyword evidence="1" id="KW-0464">Manganese</keyword>
<dbReference type="Gene3D" id="3.40.630.10">
    <property type="entry name" value="Zn peptidases"/>
    <property type="match status" value="1"/>
</dbReference>
<dbReference type="GO" id="GO:0016787">
    <property type="term" value="F:hydrolase activity"/>
    <property type="evidence" value="ECO:0007669"/>
    <property type="project" value="InterPro"/>
</dbReference>
<sequence>MEEEERAQKKHHVHNIKYNIDELIKIRHEFHKYPELQFKEFETQKRIKQFLLKKGIPQESFKPCATTGYTIDIFGKAEPKNIKKLIALRAEMDALEMPEHNHHLSYRSTNNAQHACGHDGHMATLLGFICKFLEIQDKVPSNRGVRILFQPSEEGPQSGALQMIKEGCLDQVDECYGYHNWPTHPVGYLLVKEGAQMAAVSDIEIKFIGKGGHGSKPECAIDPVQMSVDFHLKFRKLMNETFKDRKCLSTFPLLKGGTRVNVIASEATIGGTLRSLENDIPDLYKEEIIKILDEIKEEYPGSDYDLKFTGKRFDQLDNTPKETNIIKNLGKEYFGEKRVGEFDTIPVYASEDFSFYLRKVPGVFFFLGSGKEFDDTMVHDNKYDFNDDLIDIGSDFFMNIVKNRLELEL</sequence>
<dbReference type="EMBL" id="LDAU01000063">
    <property type="protein sequence ID" value="KRX08427.1"/>
    <property type="molecule type" value="Genomic_DNA"/>
</dbReference>
<keyword evidence="1" id="KW-0479">Metal-binding</keyword>
<dbReference type="OrthoDB" id="6119954at2759"/>
<feature type="binding site" evidence="1">
    <location>
        <position position="179"/>
    </location>
    <ligand>
        <name>Mn(2+)</name>
        <dbReference type="ChEBI" id="CHEBI:29035"/>
        <label>2</label>
    </ligand>
</feature>
<dbReference type="InterPro" id="IPR036264">
    <property type="entry name" value="Bact_exopeptidase_dim_dom"/>
</dbReference>
<name>A0A0V0R1Q3_PSEPJ</name>
<organism evidence="3 4">
    <name type="scientific">Pseudocohnilembus persalinus</name>
    <name type="common">Ciliate</name>
    <dbReference type="NCBI Taxonomy" id="266149"/>
    <lineage>
        <taxon>Eukaryota</taxon>
        <taxon>Sar</taxon>
        <taxon>Alveolata</taxon>
        <taxon>Ciliophora</taxon>
        <taxon>Intramacronucleata</taxon>
        <taxon>Oligohymenophorea</taxon>
        <taxon>Scuticociliatia</taxon>
        <taxon>Philasterida</taxon>
        <taxon>Pseudocohnilembidae</taxon>
        <taxon>Pseudocohnilembus</taxon>
    </lineage>
</organism>
<dbReference type="InParanoid" id="A0A0V0R1Q3"/>
<dbReference type="InterPro" id="IPR011650">
    <property type="entry name" value="Peptidase_M20_dimer"/>
</dbReference>
<feature type="binding site" evidence="1">
    <location>
        <position position="379"/>
    </location>
    <ligand>
        <name>Mn(2+)</name>
        <dbReference type="ChEBI" id="CHEBI:29035"/>
        <label>2</label>
    </ligand>
</feature>
<evidence type="ECO:0000259" key="2">
    <source>
        <dbReference type="Pfam" id="PF07687"/>
    </source>
</evidence>
<feature type="domain" description="Peptidase M20 dimerisation" evidence="2">
    <location>
        <begin position="203"/>
        <end position="299"/>
    </location>
</feature>
<dbReference type="InterPro" id="IPR002933">
    <property type="entry name" value="Peptidase_M20"/>
</dbReference>
<dbReference type="GO" id="GO:0046872">
    <property type="term" value="F:metal ion binding"/>
    <property type="evidence" value="ECO:0007669"/>
    <property type="project" value="UniProtKB-KW"/>
</dbReference>
<comment type="caution">
    <text evidence="3">The sequence shown here is derived from an EMBL/GenBank/DDBJ whole genome shotgun (WGS) entry which is preliminary data.</text>
</comment>
<keyword evidence="4" id="KW-1185">Reference proteome</keyword>
<dbReference type="Proteomes" id="UP000054937">
    <property type="component" value="Unassembled WGS sequence"/>
</dbReference>
<feature type="binding site" evidence="1">
    <location>
        <position position="116"/>
    </location>
    <ligand>
        <name>Mn(2+)</name>
        <dbReference type="ChEBI" id="CHEBI:29035"/>
        <label>2</label>
    </ligand>
</feature>
<dbReference type="InterPro" id="IPR017439">
    <property type="entry name" value="Amidohydrolase"/>
</dbReference>
<dbReference type="Pfam" id="PF01546">
    <property type="entry name" value="Peptidase_M20"/>
    <property type="match status" value="1"/>
</dbReference>
<feature type="binding site" evidence="1">
    <location>
        <position position="154"/>
    </location>
    <ligand>
        <name>Mn(2+)</name>
        <dbReference type="ChEBI" id="CHEBI:29035"/>
        <label>2</label>
    </ligand>
</feature>
<reference evidence="3 4" key="1">
    <citation type="journal article" date="2015" name="Sci. Rep.">
        <title>Genome of the facultative scuticociliatosis pathogen Pseudocohnilembus persalinus provides insight into its virulence through horizontal gene transfer.</title>
        <authorList>
            <person name="Xiong J."/>
            <person name="Wang G."/>
            <person name="Cheng J."/>
            <person name="Tian M."/>
            <person name="Pan X."/>
            <person name="Warren A."/>
            <person name="Jiang C."/>
            <person name="Yuan D."/>
            <person name="Miao W."/>
        </authorList>
    </citation>
    <scope>NUCLEOTIDE SEQUENCE [LARGE SCALE GENOMIC DNA]</scope>
    <source>
        <strain evidence="3">36N120E</strain>
    </source>
</reference>